<dbReference type="InterPro" id="IPR053186">
    <property type="entry name" value="QDO-related"/>
</dbReference>
<dbReference type="PANTHER" id="PTHR43594">
    <property type="entry name" value="QUERCETIN 2,3-DIOXYGENASE"/>
    <property type="match status" value="1"/>
</dbReference>
<dbReference type="Gene3D" id="2.60.120.10">
    <property type="entry name" value="Jelly Rolls"/>
    <property type="match status" value="2"/>
</dbReference>
<protein>
    <recommendedName>
        <fullName evidence="6">Pirin</fullName>
    </recommendedName>
</protein>
<dbReference type="EMBL" id="CAJNNV010005533">
    <property type="protein sequence ID" value="CAE8592208.1"/>
    <property type="molecule type" value="Genomic_DNA"/>
</dbReference>
<comment type="caution">
    <text evidence="4">The sequence shown here is derived from an EMBL/GenBank/DDBJ whole genome shotgun (WGS) entry which is preliminary data.</text>
</comment>
<evidence type="ECO:0000313" key="4">
    <source>
        <dbReference type="EMBL" id="CAE8592208.1"/>
    </source>
</evidence>
<dbReference type="Proteomes" id="UP000654075">
    <property type="component" value="Unassembled WGS sequence"/>
</dbReference>
<name>A0A813E0J6_POLGL</name>
<evidence type="ECO:0000259" key="2">
    <source>
        <dbReference type="Pfam" id="PF02678"/>
    </source>
</evidence>
<feature type="domain" description="Pirin C-terminal" evidence="3">
    <location>
        <begin position="298"/>
        <end position="396"/>
    </location>
</feature>
<comment type="similarity">
    <text evidence="1">Belongs to the pirin family.</text>
</comment>
<evidence type="ECO:0008006" key="6">
    <source>
        <dbReference type="Google" id="ProtNLM"/>
    </source>
</evidence>
<organism evidence="4 5">
    <name type="scientific">Polarella glacialis</name>
    <name type="common">Dinoflagellate</name>
    <dbReference type="NCBI Taxonomy" id="89957"/>
    <lineage>
        <taxon>Eukaryota</taxon>
        <taxon>Sar</taxon>
        <taxon>Alveolata</taxon>
        <taxon>Dinophyceae</taxon>
        <taxon>Suessiales</taxon>
        <taxon>Suessiaceae</taxon>
        <taxon>Polarella</taxon>
    </lineage>
</organism>
<evidence type="ECO:0000259" key="3">
    <source>
        <dbReference type="Pfam" id="PF05726"/>
    </source>
</evidence>
<dbReference type="InterPro" id="IPR014710">
    <property type="entry name" value="RmlC-like_jellyroll"/>
</dbReference>
<dbReference type="CDD" id="cd02909">
    <property type="entry name" value="cupin_pirin_N"/>
    <property type="match status" value="1"/>
</dbReference>
<dbReference type="InterPro" id="IPR011051">
    <property type="entry name" value="RmlC_Cupin_sf"/>
</dbReference>
<dbReference type="AlphaFoldDB" id="A0A813E0J6"/>
<evidence type="ECO:0000256" key="1">
    <source>
        <dbReference type="RuleBase" id="RU003457"/>
    </source>
</evidence>
<dbReference type="InterPro" id="IPR003829">
    <property type="entry name" value="Pirin_N_dom"/>
</dbReference>
<dbReference type="OrthoDB" id="198735at2759"/>
<sequence length="400" mass="44307">MNSDSPMKSFLRVLLRSPGFLLEVLLTIEKSAWLTPIESPWLKHLDKPPQLMGKSSASLHLLLLLLCFVSGSRRYMFCCPTFGRPELDSGCKSASSQVDSAEQGLAAMAAKKVKEVMLKPRRHWVGDGFHVYPVFAHKAFTQDLSPFLMFDYGSPEHFPPTKQQLGVGKHPHRGFETVTIAWQGEVEHGDHLGNKDVIHPGDVQWMSAAKGIVHEEYHSREFAKTGGMFEMAQFWINLPAKHKMDPPRYQPISKESIAVVDLPKGAGTVRVIAGSYEGVTGPAMTFTPIDMWEVLLQKAESSAELMFPEGHNTIVFVKRGKASVGGQGDILNEQDVALLGKVGRTVPVRALADGTELLILSGEPIEEPIAFQGPFVMNTREELMQAQVDYSRGQNGFELR</sequence>
<dbReference type="OMA" id="GRMRHRD"/>
<dbReference type="CDD" id="cd02247">
    <property type="entry name" value="cupin_pirin_C"/>
    <property type="match status" value="1"/>
</dbReference>
<accession>A0A813E0J6</accession>
<dbReference type="SUPFAM" id="SSF51182">
    <property type="entry name" value="RmlC-like cupins"/>
    <property type="match status" value="1"/>
</dbReference>
<reference evidence="4" key="1">
    <citation type="submission" date="2021-02" db="EMBL/GenBank/DDBJ databases">
        <authorList>
            <person name="Dougan E. K."/>
            <person name="Rhodes N."/>
            <person name="Thang M."/>
            <person name="Chan C."/>
        </authorList>
    </citation>
    <scope>NUCLEOTIDE SEQUENCE</scope>
</reference>
<dbReference type="Pfam" id="PF02678">
    <property type="entry name" value="Pirin"/>
    <property type="match status" value="1"/>
</dbReference>
<keyword evidence="5" id="KW-1185">Reference proteome</keyword>
<evidence type="ECO:0000313" key="5">
    <source>
        <dbReference type="Proteomes" id="UP000654075"/>
    </source>
</evidence>
<proteinExistence type="inferred from homology"/>
<dbReference type="InterPro" id="IPR008778">
    <property type="entry name" value="Pirin_C_dom"/>
</dbReference>
<gene>
    <name evidence="4" type="ORF">PGLA1383_LOCUS10864</name>
</gene>
<dbReference type="Pfam" id="PF05726">
    <property type="entry name" value="Pirin_C"/>
    <property type="match status" value="1"/>
</dbReference>
<dbReference type="PANTHER" id="PTHR43594:SF1">
    <property type="entry name" value="QUERCETIN 2,3-DIOXYGENASE PA2418-RELATED"/>
    <property type="match status" value="1"/>
</dbReference>
<feature type="domain" description="Pirin N-terminal" evidence="2">
    <location>
        <begin position="129"/>
        <end position="236"/>
    </location>
</feature>